<evidence type="ECO:0000256" key="1">
    <source>
        <dbReference type="SAM" id="Phobius"/>
    </source>
</evidence>
<evidence type="ECO:0000313" key="4">
    <source>
        <dbReference type="Proteomes" id="UP000029052"/>
    </source>
</evidence>
<keyword evidence="4" id="KW-1185">Reference proteome</keyword>
<feature type="transmembrane region" description="Helical" evidence="1">
    <location>
        <begin position="122"/>
        <end position="142"/>
    </location>
</feature>
<keyword evidence="1" id="KW-1133">Transmembrane helix</keyword>
<accession>A0A087BE55</accession>
<sequence>MALMALHIPLLALCVLVAMQAGIAVAIPLVAGLLACVCATALGMVARGAWRTACHLVFSLACIMVEPWLVFLPVAGADMAFFAACGMRKPHDARRRPGAYSGCGSTVDMRRDWRRGPPQPGFMAWTVGVFTLLSSLTGYLVSEARTQAKHWRALADGQRERLRLSHMRLDDMRAGRGEDLRRARMEEQVRIAREIHDNVGHTLTSAIMLVQANQVVATAQGDTAFAYFTCAFL</sequence>
<dbReference type="GO" id="GO:0000155">
    <property type="term" value="F:phosphorelay sensor kinase activity"/>
    <property type="evidence" value="ECO:0007669"/>
    <property type="project" value="InterPro"/>
</dbReference>
<organism evidence="3 4">
    <name type="scientific">Bifidobacterium magnum</name>
    <dbReference type="NCBI Taxonomy" id="1692"/>
    <lineage>
        <taxon>Bacteria</taxon>
        <taxon>Bacillati</taxon>
        <taxon>Actinomycetota</taxon>
        <taxon>Actinomycetes</taxon>
        <taxon>Bifidobacteriales</taxon>
        <taxon>Bifidobacteriaceae</taxon>
        <taxon>Bifidobacterium</taxon>
    </lineage>
</organism>
<protein>
    <submittedName>
        <fullName evidence="3">Histidine kinase sensor of two-component system</fullName>
    </submittedName>
</protein>
<proteinExistence type="predicted"/>
<dbReference type="Proteomes" id="UP000029052">
    <property type="component" value="Unassembled WGS sequence"/>
</dbReference>
<dbReference type="Gene3D" id="1.20.5.1930">
    <property type="match status" value="1"/>
</dbReference>
<dbReference type="AlphaFoldDB" id="A0A087BE55"/>
<dbReference type="STRING" id="1692.BMAGN_1075"/>
<dbReference type="EMBL" id="JGZB01000002">
    <property type="protein sequence ID" value="KFI69305.1"/>
    <property type="molecule type" value="Genomic_DNA"/>
</dbReference>
<dbReference type="GO" id="GO:0046983">
    <property type="term" value="F:protein dimerization activity"/>
    <property type="evidence" value="ECO:0007669"/>
    <property type="project" value="InterPro"/>
</dbReference>
<dbReference type="GO" id="GO:0016020">
    <property type="term" value="C:membrane"/>
    <property type="evidence" value="ECO:0007669"/>
    <property type="project" value="InterPro"/>
</dbReference>
<keyword evidence="1" id="KW-0472">Membrane</keyword>
<dbReference type="InterPro" id="IPR011712">
    <property type="entry name" value="Sig_transdc_His_kin_sub3_dim/P"/>
</dbReference>
<keyword evidence="3" id="KW-0808">Transferase</keyword>
<dbReference type="eggNOG" id="COG4585">
    <property type="taxonomic scope" value="Bacteria"/>
</dbReference>
<feature type="transmembrane region" description="Helical" evidence="1">
    <location>
        <begin position="30"/>
        <end position="50"/>
    </location>
</feature>
<reference evidence="3 4" key="1">
    <citation type="submission" date="2014-03" db="EMBL/GenBank/DDBJ databases">
        <title>Genomics of Bifidobacteria.</title>
        <authorList>
            <person name="Ventura M."/>
            <person name="Milani C."/>
            <person name="Lugli G.A."/>
        </authorList>
    </citation>
    <scope>NUCLEOTIDE SEQUENCE [LARGE SCALE GENOMIC DNA]</scope>
    <source>
        <strain evidence="3 4">LMG 11591</strain>
    </source>
</reference>
<keyword evidence="1" id="KW-0812">Transmembrane</keyword>
<gene>
    <name evidence="3" type="ORF">BMAGN_1075</name>
</gene>
<feature type="transmembrane region" description="Helical" evidence="1">
    <location>
        <begin position="57"/>
        <end position="84"/>
    </location>
</feature>
<keyword evidence="3" id="KW-0418">Kinase</keyword>
<name>A0A087BE55_9BIFI</name>
<evidence type="ECO:0000313" key="3">
    <source>
        <dbReference type="EMBL" id="KFI69305.1"/>
    </source>
</evidence>
<comment type="caution">
    <text evidence="3">The sequence shown here is derived from an EMBL/GenBank/DDBJ whole genome shotgun (WGS) entry which is preliminary data.</text>
</comment>
<dbReference type="RefSeq" id="WP_034250238.1">
    <property type="nucleotide sequence ID" value="NZ_JGZB01000002.1"/>
</dbReference>
<dbReference type="Pfam" id="PF07730">
    <property type="entry name" value="HisKA_3"/>
    <property type="match status" value="1"/>
</dbReference>
<evidence type="ECO:0000259" key="2">
    <source>
        <dbReference type="Pfam" id="PF07730"/>
    </source>
</evidence>
<feature type="domain" description="Signal transduction histidine kinase subgroup 3 dimerisation and phosphoacceptor" evidence="2">
    <location>
        <begin position="187"/>
        <end position="217"/>
    </location>
</feature>